<protein>
    <recommendedName>
        <fullName evidence="2">PH domain-containing protein</fullName>
    </recommendedName>
</protein>
<feature type="compositionally biased region" description="Low complexity" evidence="1">
    <location>
        <begin position="554"/>
        <end position="571"/>
    </location>
</feature>
<evidence type="ECO:0000313" key="3">
    <source>
        <dbReference type="EMBL" id="OCK85424.1"/>
    </source>
</evidence>
<feature type="region of interest" description="Disordered" evidence="1">
    <location>
        <begin position="263"/>
        <end position="285"/>
    </location>
</feature>
<keyword evidence="4" id="KW-1185">Reference proteome</keyword>
<dbReference type="SUPFAM" id="SSF50729">
    <property type="entry name" value="PH domain-like"/>
    <property type="match status" value="1"/>
</dbReference>
<sequence length="611" mass="67652">MPLPAVARLVREPQEGSPRRSRASRTARPIEQISNSASNTNNSSSTIPQVDRPPHTYGYHNTFHTHESPPSETPPPSYNCAVSPRTMDRLNSIAEAELEAQSELPPSYTCSVEIGGILGLKNELSSPFLQAGDRHWHDVYVVLRGTQLNIHRIKTSSILSRSRVSGPGRLLRSYTLQHAEIGLASDFKKSNLIPKSPFAYLVPIAARQRVFETDPHLFEPVREFVLRLRVETEQILLCCQTQEELMDWVEKICAAIDISSPIDDRSEPRCRSLPRRSRRQRQLDGTRIAGNIENLEALAAGRRLLAEQERIIRMLYPHLADLNNGTESANSEQPTDAQNTTEQAVSNSDPEAEDLDPADVRFPSSARRPNSSALTRTVSANSRLTRTTTTSSVTATDPKAAPRHTQTPAQSMRYRRRCAPILLAASPRASDVVFSEGKRMRISVKDYTLVDYTVHPPRYDAHGFARQPCLPFTPEESPSQQQQQQQHQHQQPQPQPRSASPQRGSTDGSLAFSFSSFDADTLAFGYDLASTSSSEHADRLRLGGEAEEITSLHASDTTSEPPSPTTATAPSKMAKVDTTRRQVSLRKMRTSEDGARDRGLSALAMGAAMLI</sequence>
<feature type="region of interest" description="Disordered" evidence="1">
    <location>
        <begin position="552"/>
        <end position="582"/>
    </location>
</feature>
<dbReference type="InterPro" id="IPR001849">
    <property type="entry name" value="PH_domain"/>
</dbReference>
<dbReference type="SMART" id="SM00233">
    <property type="entry name" value="PH"/>
    <property type="match status" value="1"/>
</dbReference>
<dbReference type="Gene3D" id="2.30.29.30">
    <property type="entry name" value="Pleckstrin-homology domain (PH domain)/Phosphotyrosine-binding domain (PTB)"/>
    <property type="match status" value="1"/>
</dbReference>
<feature type="compositionally biased region" description="Basic and acidic residues" evidence="1">
    <location>
        <begin position="9"/>
        <end position="18"/>
    </location>
</feature>
<dbReference type="PANTHER" id="PTHR37283:SF1">
    <property type="entry name" value="PH DOMAIN-CONTAINING PROTEIN YHR131C"/>
    <property type="match status" value="1"/>
</dbReference>
<dbReference type="OrthoDB" id="5865767at2759"/>
<accession>A0A8E2JK46</accession>
<feature type="compositionally biased region" description="Low complexity" evidence="1">
    <location>
        <begin position="477"/>
        <end position="511"/>
    </location>
</feature>
<dbReference type="InterPro" id="IPR011993">
    <property type="entry name" value="PH-like_dom_sf"/>
</dbReference>
<dbReference type="PROSITE" id="PS50003">
    <property type="entry name" value="PH_DOMAIN"/>
    <property type="match status" value="1"/>
</dbReference>
<evidence type="ECO:0000313" key="4">
    <source>
        <dbReference type="Proteomes" id="UP000250266"/>
    </source>
</evidence>
<dbReference type="PANTHER" id="PTHR37283">
    <property type="entry name" value="PH DOMAIN-CONTAINING PROTEIN YHR131C"/>
    <property type="match status" value="1"/>
</dbReference>
<dbReference type="EMBL" id="KV744819">
    <property type="protein sequence ID" value="OCK85424.1"/>
    <property type="molecule type" value="Genomic_DNA"/>
</dbReference>
<organism evidence="3 4">
    <name type="scientific">Lepidopterella palustris CBS 459.81</name>
    <dbReference type="NCBI Taxonomy" id="1314670"/>
    <lineage>
        <taxon>Eukaryota</taxon>
        <taxon>Fungi</taxon>
        <taxon>Dikarya</taxon>
        <taxon>Ascomycota</taxon>
        <taxon>Pezizomycotina</taxon>
        <taxon>Dothideomycetes</taxon>
        <taxon>Pleosporomycetidae</taxon>
        <taxon>Mytilinidiales</taxon>
        <taxon>Argynnaceae</taxon>
        <taxon>Lepidopterella</taxon>
    </lineage>
</organism>
<feature type="compositionally biased region" description="Polar residues" evidence="1">
    <location>
        <begin position="323"/>
        <end position="349"/>
    </location>
</feature>
<feature type="region of interest" description="Disordered" evidence="1">
    <location>
        <begin position="323"/>
        <end position="411"/>
    </location>
</feature>
<proteinExistence type="predicted"/>
<feature type="region of interest" description="Disordered" evidence="1">
    <location>
        <begin position="1"/>
        <end position="77"/>
    </location>
</feature>
<dbReference type="AlphaFoldDB" id="A0A8E2JK46"/>
<name>A0A8E2JK46_9PEZI</name>
<feature type="domain" description="PH" evidence="2">
    <location>
        <begin position="111"/>
        <end position="257"/>
    </location>
</feature>
<gene>
    <name evidence="3" type="ORF">K432DRAFT_286785</name>
</gene>
<dbReference type="Proteomes" id="UP000250266">
    <property type="component" value="Unassembled WGS sequence"/>
</dbReference>
<feature type="compositionally biased region" description="Polar residues" evidence="1">
    <location>
        <begin position="367"/>
        <end position="378"/>
    </location>
</feature>
<evidence type="ECO:0000259" key="2">
    <source>
        <dbReference type="PROSITE" id="PS50003"/>
    </source>
</evidence>
<feature type="compositionally biased region" description="Low complexity" evidence="1">
    <location>
        <begin position="379"/>
        <end position="396"/>
    </location>
</feature>
<reference evidence="3 4" key="1">
    <citation type="journal article" date="2016" name="Nat. Commun.">
        <title>Ectomycorrhizal ecology is imprinted in the genome of the dominant symbiotic fungus Cenococcum geophilum.</title>
        <authorList>
            <consortium name="DOE Joint Genome Institute"/>
            <person name="Peter M."/>
            <person name="Kohler A."/>
            <person name="Ohm R.A."/>
            <person name="Kuo A."/>
            <person name="Krutzmann J."/>
            <person name="Morin E."/>
            <person name="Arend M."/>
            <person name="Barry K.W."/>
            <person name="Binder M."/>
            <person name="Choi C."/>
            <person name="Clum A."/>
            <person name="Copeland A."/>
            <person name="Grisel N."/>
            <person name="Haridas S."/>
            <person name="Kipfer T."/>
            <person name="LaButti K."/>
            <person name="Lindquist E."/>
            <person name="Lipzen A."/>
            <person name="Maire R."/>
            <person name="Meier B."/>
            <person name="Mihaltcheva S."/>
            <person name="Molinier V."/>
            <person name="Murat C."/>
            <person name="Poggeler S."/>
            <person name="Quandt C.A."/>
            <person name="Sperisen C."/>
            <person name="Tritt A."/>
            <person name="Tisserant E."/>
            <person name="Crous P.W."/>
            <person name="Henrissat B."/>
            <person name="Nehls U."/>
            <person name="Egli S."/>
            <person name="Spatafora J.W."/>
            <person name="Grigoriev I.V."/>
            <person name="Martin F.M."/>
        </authorList>
    </citation>
    <scope>NUCLEOTIDE SEQUENCE [LARGE SCALE GENOMIC DNA]</scope>
    <source>
        <strain evidence="3 4">CBS 459.81</strain>
    </source>
</reference>
<feature type="compositionally biased region" description="Low complexity" evidence="1">
    <location>
        <begin position="26"/>
        <end position="46"/>
    </location>
</feature>
<evidence type="ECO:0000256" key="1">
    <source>
        <dbReference type="SAM" id="MobiDB-lite"/>
    </source>
</evidence>
<feature type="region of interest" description="Disordered" evidence="1">
    <location>
        <begin position="465"/>
        <end position="511"/>
    </location>
</feature>